<keyword evidence="3" id="KW-1185">Reference proteome</keyword>
<sequence>MFRLCLFWVEMVCLVGGAKDGGAVVDMGKRAGLPTVFDHTYVQHSTARHLRSKAYQHTCSKIVCSLNDSESSEAWKLIILEHALETRAR</sequence>
<keyword evidence="1" id="KW-0732">Signal</keyword>
<dbReference type="AlphaFoldDB" id="A0A5C3Q9K3"/>
<evidence type="ECO:0000313" key="3">
    <source>
        <dbReference type="Proteomes" id="UP000305067"/>
    </source>
</evidence>
<protein>
    <recommendedName>
        <fullName evidence="4">Secreted protein</fullName>
    </recommendedName>
</protein>
<feature type="signal peptide" evidence="1">
    <location>
        <begin position="1"/>
        <end position="17"/>
    </location>
</feature>
<gene>
    <name evidence="2" type="ORF">BDV98DRAFT_215985</name>
</gene>
<evidence type="ECO:0000256" key="1">
    <source>
        <dbReference type="SAM" id="SignalP"/>
    </source>
</evidence>
<evidence type="ECO:0000313" key="2">
    <source>
        <dbReference type="EMBL" id="TFK98246.1"/>
    </source>
</evidence>
<evidence type="ECO:0008006" key="4">
    <source>
        <dbReference type="Google" id="ProtNLM"/>
    </source>
</evidence>
<name>A0A5C3Q9K3_9AGAR</name>
<organism evidence="2 3">
    <name type="scientific">Pterulicium gracile</name>
    <dbReference type="NCBI Taxonomy" id="1884261"/>
    <lineage>
        <taxon>Eukaryota</taxon>
        <taxon>Fungi</taxon>
        <taxon>Dikarya</taxon>
        <taxon>Basidiomycota</taxon>
        <taxon>Agaricomycotina</taxon>
        <taxon>Agaricomycetes</taxon>
        <taxon>Agaricomycetidae</taxon>
        <taxon>Agaricales</taxon>
        <taxon>Pleurotineae</taxon>
        <taxon>Pterulaceae</taxon>
        <taxon>Pterulicium</taxon>
    </lineage>
</organism>
<proteinExistence type="predicted"/>
<accession>A0A5C3Q9K3</accession>
<feature type="chain" id="PRO_5023036301" description="Secreted protein" evidence="1">
    <location>
        <begin position="18"/>
        <end position="89"/>
    </location>
</feature>
<reference evidence="2 3" key="1">
    <citation type="journal article" date="2019" name="Nat. Ecol. Evol.">
        <title>Megaphylogeny resolves global patterns of mushroom evolution.</title>
        <authorList>
            <person name="Varga T."/>
            <person name="Krizsan K."/>
            <person name="Foldi C."/>
            <person name="Dima B."/>
            <person name="Sanchez-Garcia M."/>
            <person name="Sanchez-Ramirez S."/>
            <person name="Szollosi G.J."/>
            <person name="Szarkandi J.G."/>
            <person name="Papp V."/>
            <person name="Albert L."/>
            <person name="Andreopoulos W."/>
            <person name="Angelini C."/>
            <person name="Antonin V."/>
            <person name="Barry K.W."/>
            <person name="Bougher N.L."/>
            <person name="Buchanan P."/>
            <person name="Buyck B."/>
            <person name="Bense V."/>
            <person name="Catcheside P."/>
            <person name="Chovatia M."/>
            <person name="Cooper J."/>
            <person name="Damon W."/>
            <person name="Desjardin D."/>
            <person name="Finy P."/>
            <person name="Geml J."/>
            <person name="Haridas S."/>
            <person name="Hughes K."/>
            <person name="Justo A."/>
            <person name="Karasinski D."/>
            <person name="Kautmanova I."/>
            <person name="Kiss B."/>
            <person name="Kocsube S."/>
            <person name="Kotiranta H."/>
            <person name="LaButti K.M."/>
            <person name="Lechner B.E."/>
            <person name="Liimatainen K."/>
            <person name="Lipzen A."/>
            <person name="Lukacs Z."/>
            <person name="Mihaltcheva S."/>
            <person name="Morgado L.N."/>
            <person name="Niskanen T."/>
            <person name="Noordeloos M.E."/>
            <person name="Ohm R.A."/>
            <person name="Ortiz-Santana B."/>
            <person name="Ovrebo C."/>
            <person name="Racz N."/>
            <person name="Riley R."/>
            <person name="Savchenko A."/>
            <person name="Shiryaev A."/>
            <person name="Soop K."/>
            <person name="Spirin V."/>
            <person name="Szebenyi C."/>
            <person name="Tomsovsky M."/>
            <person name="Tulloss R.E."/>
            <person name="Uehling J."/>
            <person name="Grigoriev I.V."/>
            <person name="Vagvolgyi C."/>
            <person name="Papp T."/>
            <person name="Martin F.M."/>
            <person name="Miettinen O."/>
            <person name="Hibbett D.S."/>
            <person name="Nagy L.G."/>
        </authorList>
    </citation>
    <scope>NUCLEOTIDE SEQUENCE [LARGE SCALE GENOMIC DNA]</scope>
    <source>
        <strain evidence="2 3">CBS 309.79</strain>
    </source>
</reference>
<dbReference type="EMBL" id="ML178841">
    <property type="protein sequence ID" value="TFK98246.1"/>
    <property type="molecule type" value="Genomic_DNA"/>
</dbReference>
<dbReference type="Proteomes" id="UP000305067">
    <property type="component" value="Unassembled WGS sequence"/>
</dbReference>